<gene>
    <name evidence="1" type="ORF">EVA_10402</name>
</gene>
<dbReference type="Gene3D" id="2.60.40.10">
    <property type="entry name" value="Immunoglobulins"/>
    <property type="match status" value="2"/>
</dbReference>
<proteinExistence type="predicted"/>
<feature type="non-terminal residue" evidence="1">
    <location>
        <position position="1"/>
    </location>
</feature>
<dbReference type="InterPro" id="IPR013783">
    <property type="entry name" value="Ig-like_fold"/>
</dbReference>
<sequence length="357" mass="39234">TSGDRNDEDAVLGELISTASGETNILELSFEPDSLAETAEGDAHTLYCYETAAPEGYLPSEDVYEVTVNRKEYEDLAKTGDKSGVLKVFGPEKGIVNITVTPTPTPKITPKPPSGGVYVKKTSTADPEIMDLDSYTLEGAEFNIKGGTVDETMTTDEYGISNVVSLPDNSYYKDVPGVPDGKGGWLVEPTTRLVKVTTTYWVTETKPPKGHLPNNHSEPVVVTMPDDYGKTIPVHFEDEPYFCNNKLKVNKDRSKGGPIKGVVYKVEFFDAAGPDPSKLKKTWHLETDEKGVLSMDDWHVSHRLGFTSDPFFMHKGQVVIPIDGYLQFTEVAAPAEYRIDDEPFGMPTGKDADLTKH</sequence>
<name>J9G2P0_9ZZZZ</name>
<comment type="caution">
    <text evidence="1">The sequence shown here is derived from an EMBL/GenBank/DDBJ whole genome shotgun (WGS) entry which is preliminary data.</text>
</comment>
<feature type="non-terminal residue" evidence="1">
    <location>
        <position position="357"/>
    </location>
</feature>
<organism evidence="1">
    <name type="scientific">gut metagenome</name>
    <dbReference type="NCBI Taxonomy" id="749906"/>
    <lineage>
        <taxon>unclassified sequences</taxon>
        <taxon>metagenomes</taxon>
        <taxon>organismal metagenomes</taxon>
    </lineage>
</organism>
<reference evidence="1" key="1">
    <citation type="journal article" date="2012" name="PLoS ONE">
        <title>Gene sets for utilization of primary and secondary nutrition supplies in the distal gut of endangered iberian lynx.</title>
        <authorList>
            <person name="Alcaide M."/>
            <person name="Messina E."/>
            <person name="Richter M."/>
            <person name="Bargiela R."/>
            <person name="Peplies J."/>
            <person name="Huws S.A."/>
            <person name="Newbold C.J."/>
            <person name="Golyshin P.N."/>
            <person name="Simon M.A."/>
            <person name="Lopez G."/>
            <person name="Yakimov M.M."/>
            <person name="Ferrer M."/>
        </authorList>
    </citation>
    <scope>NUCLEOTIDE SEQUENCE</scope>
</reference>
<dbReference type="EMBL" id="AMCI01002936">
    <property type="protein sequence ID" value="EJX01492.1"/>
    <property type="molecule type" value="Genomic_DNA"/>
</dbReference>
<accession>J9G2P0</accession>
<protein>
    <recommendedName>
        <fullName evidence="2">Prealbumin-like fold domain-containing protein</fullName>
    </recommendedName>
</protein>
<evidence type="ECO:0000313" key="1">
    <source>
        <dbReference type="EMBL" id="EJX01492.1"/>
    </source>
</evidence>
<dbReference type="AlphaFoldDB" id="J9G2P0"/>
<evidence type="ECO:0008006" key="2">
    <source>
        <dbReference type="Google" id="ProtNLM"/>
    </source>
</evidence>